<evidence type="ECO:0000256" key="2">
    <source>
        <dbReference type="ARBA" id="ARBA00022827"/>
    </source>
</evidence>
<dbReference type="AlphaFoldDB" id="A0A3N0VJW7"/>
<dbReference type="RefSeq" id="WP_123209898.1">
    <property type="nucleotide sequence ID" value="NZ_RJVO01000001.1"/>
</dbReference>
<dbReference type="InParanoid" id="A0A3N0VJW7"/>
<dbReference type="Gene3D" id="3.50.50.60">
    <property type="entry name" value="FAD/NAD(P)-binding domain"/>
    <property type="match status" value="1"/>
</dbReference>
<dbReference type="InterPro" id="IPR036188">
    <property type="entry name" value="FAD/NAD-bd_sf"/>
</dbReference>
<dbReference type="PRINTS" id="PR00370">
    <property type="entry name" value="FMOXYGENASE"/>
</dbReference>
<gene>
    <name evidence="4" type="ORF">ED208_00460</name>
</gene>
<sequence length="455" mass="51537">MTEVSRNAVTLPVCIVGAGPGGLSIARALKRLGIPYEQFERHRDVGGIWDLDNPGTPMYRSAHFISSRSQSGFYDYPMPASYPDYPGNKQILDYARQFARSFDLYAAIRFNTAVEDIRRDGEVWKVRLAGGETRDYRAVVCATGTNWHPSLPRHPGEFKGEIRHSVSYRDPEEFRGKRVLIIGAGNSGCDIACDAAANADAAFISLRRGYHFLPKHLFGIPVDEFGARGPQMPMWLEQRVFGWLLRMVNGDLTRFGLPKPDHKLFESHPILNSQLLHYLQHGDIAVRPDVDHFEGEEVVFKGGQRERIDLVLYATGYEMKIPYMDESYFAWEGGRPQLYLNAFNRRHHNLFGLGYLETNSSAYTLFDRISQLIANYLRDQQERPSSALAFDALIHGDQPDLSGGIHFVGSARHAVYIEIAAYKKYIEKLRRSMGWPELVPGYFDGIQVDRQGKAA</sequence>
<keyword evidence="3" id="KW-0560">Oxidoreductase</keyword>
<dbReference type="InterPro" id="IPR050982">
    <property type="entry name" value="Auxin_biosynth/cation_transpt"/>
</dbReference>
<reference evidence="4 5" key="1">
    <citation type="submission" date="2018-10" db="EMBL/GenBank/DDBJ databases">
        <authorList>
            <person name="Chen W.-M."/>
        </authorList>
    </citation>
    <scope>NUCLEOTIDE SEQUENCE [LARGE SCALE GENOMIC DNA]</scope>
    <source>
        <strain evidence="4 5">THS-13</strain>
    </source>
</reference>
<organism evidence="4 5">
    <name type="scientific">Stagnimonas aquatica</name>
    <dbReference type="NCBI Taxonomy" id="2689987"/>
    <lineage>
        <taxon>Bacteria</taxon>
        <taxon>Pseudomonadati</taxon>
        <taxon>Pseudomonadota</taxon>
        <taxon>Gammaproteobacteria</taxon>
        <taxon>Nevskiales</taxon>
        <taxon>Nevskiaceae</taxon>
        <taxon>Stagnimonas</taxon>
    </lineage>
</organism>
<dbReference type="InterPro" id="IPR000960">
    <property type="entry name" value="Flavin_mOase"/>
</dbReference>
<dbReference type="InterPro" id="IPR020946">
    <property type="entry name" value="Flavin_mOase-like"/>
</dbReference>
<name>A0A3N0VJW7_9GAMM</name>
<keyword evidence="1" id="KW-0285">Flavoprotein</keyword>
<dbReference type="PANTHER" id="PTHR43539">
    <property type="entry name" value="FLAVIN-BINDING MONOOXYGENASE-LIKE PROTEIN (AFU_ORTHOLOGUE AFUA_4G09220)"/>
    <property type="match status" value="1"/>
</dbReference>
<dbReference type="EMBL" id="RJVO01000001">
    <property type="protein sequence ID" value="ROH93046.1"/>
    <property type="molecule type" value="Genomic_DNA"/>
</dbReference>
<dbReference type="GO" id="GO:0004499">
    <property type="term" value="F:N,N-dimethylaniline monooxygenase activity"/>
    <property type="evidence" value="ECO:0007669"/>
    <property type="project" value="InterPro"/>
</dbReference>
<accession>A0A3N0VJW7</accession>
<keyword evidence="2" id="KW-0274">FAD</keyword>
<dbReference type="GO" id="GO:0050660">
    <property type="term" value="F:flavin adenine dinucleotide binding"/>
    <property type="evidence" value="ECO:0007669"/>
    <property type="project" value="InterPro"/>
</dbReference>
<evidence type="ECO:0000313" key="4">
    <source>
        <dbReference type="EMBL" id="ROH93046.1"/>
    </source>
</evidence>
<dbReference type="Proteomes" id="UP000282106">
    <property type="component" value="Unassembled WGS sequence"/>
</dbReference>
<evidence type="ECO:0000256" key="1">
    <source>
        <dbReference type="ARBA" id="ARBA00022630"/>
    </source>
</evidence>
<dbReference type="GO" id="GO:0050661">
    <property type="term" value="F:NADP binding"/>
    <property type="evidence" value="ECO:0007669"/>
    <property type="project" value="InterPro"/>
</dbReference>
<dbReference type="Pfam" id="PF00743">
    <property type="entry name" value="FMO-like"/>
    <property type="match status" value="1"/>
</dbReference>
<dbReference type="PIRSF" id="PIRSF000332">
    <property type="entry name" value="FMO"/>
    <property type="match status" value="1"/>
</dbReference>
<proteinExistence type="predicted"/>
<evidence type="ECO:0000256" key="3">
    <source>
        <dbReference type="ARBA" id="ARBA00023002"/>
    </source>
</evidence>
<evidence type="ECO:0000313" key="5">
    <source>
        <dbReference type="Proteomes" id="UP000282106"/>
    </source>
</evidence>
<dbReference type="SUPFAM" id="SSF51905">
    <property type="entry name" value="FAD/NAD(P)-binding domain"/>
    <property type="match status" value="2"/>
</dbReference>
<keyword evidence="5" id="KW-1185">Reference proteome</keyword>
<dbReference type="PANTHER" id="PTHR43539:SF78">
    <property type="entry name" value="FLAVIN-CONTAINING MONOOXYGENASE"/>
    <property type="match status" value="1"/>
</dbReference>
<protein>
    <submittedName>
        <fullName evidence="4">NAD(P)/FAD-dependent oxidoreductase</fullName>
    </submittedName>
</protein>
<comment type="caution">
    <text evidence="4">The sequence shown here is derived from an EMBL/GenBank/DDBJ whole genome shotgun (WGS) entry which is preliminary data.</text>
</comment>